<dbReference type="GO" id="GO:0005886">
    <property type="term" value="C:plasma membrane"/>
    <property type="evidence" value="ECO:0007669"/>
    <property type="project" value="UniProtKB-SubCell"/>
</dbReference>
<keyword evidence="2 9" id="KW-1003">Cell membrane</keyword>
<comment type="caution">
    <text evidence="9">Lacks conserved residue(s) required for the propagation of feature annotation.</text>
</comment>
<keyword evidence="3 9" id="KW-0645">Protease</keyword>
<keyword evidence="13" id="KW-1185">Reference proteome</keyword>
<comment type="pathway">
    <text evidence="9">Protein modification; lipoprotein biosynthesis (signal peptide cleavage).</text>
</comment>
<keyword evidence="6 9" id="KW-0378">Hydrolase</keyword>
<protein>
    <recommendedName>
        <fullName evidence="9">Lipoprotein signal peptidase</fullName>
        <ecNumber evidence="9">3.4.23.36</ecNumber>
    </recommendedName>
    <alternativeName>
        <fullName evidence="9">Prolipoprotein signal peptidase</fullName>
    </alternativeName>
    <alternativeName>
        <fullName evidence="9">Signal peptidase II</fullName>
        <shortName evidence="9">SPase II</shortName>
    </alternativeName>
</protein>
<dbReference type="InterPro" id="IPR001872">
    <property type="entry name" value="Peptidase_A8"/>
</dbReference>
<comment type="subcellular location">
    <subcellularLocation>
        <location evidence="9">Cell membrane</location>
        <topology evidence="9">Multi-pass membrane protein</topology>
    </subcellularLocation>
</comment>
<dbReference type="PANTHER" id="PTHR33695">
    <property type="entry name" value="LIPOPROTEIN SIGNAL PEPTIDASE"/>
    <property type="match status" value="1"/>
</dbReference>
<evidence type="ECO:0000256" key="3">
    <source>
        <dbReference type="ARBA" id="ARBA00022670"/>
    </source>
</evidence>
<dbReference type="PANTHER" id="PTHR33695:SF1">
    <property type="entry name" value="LIPOPROTEIN SIGNAL PEPTIDASE"/>
    <property type="match status" value="1"/>
</dbReference>
<evidence type="ECO:0000256" key="6">
    <source>
        <dbReference type="ARBA" id="ARBA00022801"/>
    </source>
</evidence>
<feature type="active site" evidence="9">
    <location>
        <position position="142"/>
    </location>
</feature>
<keyword evidence="4 9" id="KW-0812">Transmembrane</keyword>
<dbReference type="HAMAP" id="MF_00161">
    <property type="entry name" value="LspA"/>
    <property type="match status" value="1"/>
</dbReference>
<reference evidence="12 13" key="1">
    <citation type="submission" date="2021-01" db="EMBL/GenBank/DDBJ databases">
        <title>Entomomonas sp. F2A isolated from a house cricket (Acheta domesticus).</title>
        <authorList>
            <person name="Spergser J."/>
            <person name="Busse H.-J."/>
        </authorList>
    </citation>
    <scope>NUCLEOTIDE SEQUENCE [LARGE SCALE GENOMIC DNA]</scope>
    <source>
        <strain evidence="12 13">F2A</strain>
    </source>
</reference>
<dbReference type="NCBIfam" id="TIGR00077">
    <property type="entry name" value="lspA"/>
    <property type="match status" value="1"/>
</dbReference>
<dbReference type="EMBL" id="CP067393">
    <property type="protein sequence ID" value="QQP85244.1"/>
    <property type="molecule type" value="Genomic_DNA"/>
</dbReference>
<dbReference type="EC" id="3.4.23.36" evidence="9"/>
<dbReference type="GO" id="GO:0004190">
    <property type="term" value="F:aspartic-type endopeptidase activity"/>
    <property type="evidence" value="ECO:0007669"/>
    <property type="project" value="UniProtKB-UniRule"/>
</dbReference>
<dbReference type="Proteomes" id="UP000595278">
    <property type="component" value="Chromosome"/>
</dbReference>
<evidence type="ECO:0000256" key="7">
    <source>
        <dbReference type="ARBA" id="ARBA00022989"/>
    </source>
</evidence>
<evidence type="ECO:0000256" key="5">
    <source>
        <dbReference type="ARBA" id="ARBA00022750"/>
    </source>
</evidence>
<dbReference type="AlphaFoldDB" id="A0A974NEP9"/>
<dbReference type="KEGG" id="eaz:JHT90_12785"/>
<evidence type="ECO:0000256" key="9">
    <source>
        <dbReference type="HAMAP-Rule" id="MF_00161"/>
    </source>
</evidence>
<sequence length="168" mass="19273">MMARFGKLPWVWVSVLVIIIDQSTKYWTVNYLPLQQMVEVIPNYLAWFHTYNFGAAWSFLADHSGWQKWLFAGIAFTVSIVLVIWLTRLKSNKETWLAIALALVLGGALGNLYDRVVLGYVVDFILAHWHTDYYFPAFNIADTAISIGAAMLVIDMLFFAKKRESKSE</sequence>
<comment type="catalytic activity">
    <reaction evidence="9 10">
        <text>Release of signal peptides from bacterial membrane prolipoproteins. Hydrolyzes -Xaa-Yaa-Zaa-|-(S,diacylglyceryl)Cys-, in which Xaa is hydrophobic (preferably Leu), and Yaa (Ala or Ser) and Zaa (Gly or Ala) have small, neutral side chains.</text>
        <dbReference type="EC" id="3.4.23.36"/>
    </reaction>
</comment>
<evidence type="ECO:0000313" key="12">
    <source>
        <dbReference type="EMBL" id="QQP85244.1"/>
    </source>
</evidence>
<evidence type="ECO:0000256" key="1">
    <source>
        <dbReference type="ARBA" id="ARBA00006139"/>
    </source>
</evidence>
<dbReference type="RefSeq" id="WP_201091622.1">
    <property type="nucleotide sequence ID" value="NZ_CP067393.1"/>
</dbReference>
<evidence type="ECO:0000256" key="10">
    <source>
        <dbReference type="RuleBase" id="RU000594"/>
    </source>
</evidence>
<evidence type="ECO:0000256" key="2">
    <source>
        <dbReference type="ARBA" id="ARBA00022475"/>
    </source>
</evidence>
<evidence type="ECO:0000256" key="8">
    <source>
        <dbReference type="ARBA" id="ARBA00023136"/>
    </source>
</evidence>
<dbReference type="GO" id="GO:0006508">
    <property type="term" value="P:proteolysis"/>
    <property type="evidence" value="ECO:0007669"/>
    <property type="project" value="UniProtKB-KW"/>
</dbReference>
<evidence type="ECO:0000256" key="4">
    <source>
        <dbReference type="ARBA" id="ARBA00022692"/>
    </source>
</evidence>
<dbReference type="PRINTS" id="PR00781">
    <property type="entry name" value="LIPOSIGPTASE"/>
</dbReference>
<gene>
    <name evidence="9 12" type="primary">lspA</name>
    <name evidence="12" type="ORF">JHT90_12785</name>
</gene>
<dbReference type="Pfam" id="PF01252">
    <property type="entry name" value="Peptidase_A8"/>
    <property type="match status" value="1"/>
</dbReference>
<evidence type="ECO:0000313" key="13">
    <source>
        <dbReference type="Proteomes" id="UP000595278"/>
    </source>
</evidence>
<organism evidence="12 13">
    <name type="scientific">Entomomonas asaccharolytica</name>
    <dbReference type="NCBI Taxonomy" id="2785331"/>
    <lineage>
        <taxon>Bacteria</taxon>
        <taxon>Pseudomonadati</taxon>
        <taxon>Pseudomonadota</taxon>
        <taxon>Gammaproteobacteria</taxon>
        <taxon>Pseudomonadales</taxon>
        <taxon>Pseudomonadaceae</taxon>
        <taxon>Entomomonas</taxon>
    </lineage>
</organism>
<comment type="function">
    <text evidence="9 10">This protein specifically catalyzes the removal of signal peptides from prolipoproteins.</text>
</comment>
<keyword evidence="8 9" id="KW-0472">Membrane</keyword>
<name>A0A974NEP9_9GAMM</name>
<proteinExistence type="inferred from homology"/>
<comment type="similarity">
    <text evidence="1 9 11">Belongs to the peptidase A8 family.</text>
</comment>
<feature type="transmembrane region" description="Helical" evidence="9">
    <location>
        <begin position="96"/>
        <end position="113"/>
    </location>
</feature>
<feature type="transmembrane region" description="Helical" evidence="9">
    <location>
        <begin position="133"/>
        <end position="160"/>
    </location>
</feature>
<accession>A0A974NEP9</accession>
<keyword evidence="5 9" id="KW-0064">Aspartyl protease</keyword>
<feature type="active site" evidence="9">
    <location>
        <position position="123"/>
    </location>
</feature>
<feature type="transmembrane region" description="Helical" evidence="9">
    <location>
        <begin position="69"/>
        <end position="89"/>
    </location>
</feature>
<dbReference type="PROSITE" id="PS00855">
    <property type="entry name" value="SPASE_II"/>
    <property type="match status" value="1"/>
</dbReference>
<evidence type="ECO:0000256" key="11">
    <source>
        <dbReference type="RuleBase" id="RU004181"/>
    </source>
</evidence>
<keyword evidence="7 9" id="KW-1133">Transmembrane helix</keyword>